<dbReference type="SUPFAM" id="SSF48264">
    <property type="entry name" value="Cytochrome P450"/>
    <property type="match status" value="1"/>
</dbReference>
<dbReference type="EMBL" id="CM007647">
    <property type="protein sequence ID" value="ONM01870.1"/>
    <property type="molecule type" value="Genomic_DNA"/>
</dbReference>
<sequence>MAPLRRWADLPADLLCRIGDRLDLKWSFELTAIVLGSRCIGSSNGWIALSVVLFNGKTVFVLLNPIAAVEILLPPLIYESRWVSKVVFTPSPAKDDFAAAAICDIDRIAYVTAGARRWAVMDPVRLTCGDQLIDVVYTDKGKARPRDQDLTIPLRVTFCAETLIPYKKVPPESQGPHLNAPATVEPLLSEANLPFNPATVFAPPYDSGGATDFPETYNSTANFARERKLTWLLDFFNVGAPPEIVSRLSTLAVDVEMNSDDRQEHRRAADPELDRFMEIYCHMLVRYRQELTRPIQEADEFFRSMEAQIDAFLLLGLTLGSGVTLPARSILVVPLHLVQMDASVWGDDADQFNPHRFLKRDIDLGGLLTALTPNIEVPVYVKALSKTATSIIECVLRRDPHEAEYIQSIQEVVHSLEPVLVKNTQ</sequence>
<dbReference type="Gene3D" id="1.10.285.10">
    <property type="entry name" value="Glutamate Dehydrogenase, chain A, domain 3"/>
    <property type="match status" value="1"/>
</dbReference>
<gene>
    <name evidence="1" type="ORF">ZEAMMB73_Zm00001d030994</name>
</gene>
<dbReference type="GO" id="GO:0016705">
    <property type="term" value="F:oxidoreductase activity, acting on paired donors, with incorporation or reduction of molecular oxygen"/>
    <property type="evidence" value="ECO:0007669"/>
    <property type="project" value="InterPro"/>
</dbReference>
<dbReference type="GO" id="GO:0020037">
    <property type="term" value="F:heme binding"/>
    <property type="evidence" value="ECO:0007669"/>
    <property type="project" value="InterPro"/>
</dbReference>
<dbReference type="GO" id="GO:0005634">
    <property type="term" value="C:nucleus"/>
    <property type="evidence" value="ECO:0007669"/>
    <property type="project" value="InterPro"/>
</dbReference>
<dbReference type="Pfam" id="PF03791">
    <property type="entry name" value="KNOX2"/>
    <property type="match status" value="1"/>
</dbReference>
<dbReference type="AlphaFoldDB" id="A0A1D6KFH9"/>
<reference evidence="1" key="1">
    <citation type="submission" date="2015-12" db="EMBL/GenBank/DDBJ databases">
        <title>Update maize B73 reference genome by single molecule sequencing technologies.</title>
        <authorList>
            <consortium name="Maize Genome Sequencing Project"/>
            <person name="Ware D."/>
        </authorList>
    </citation>
    <scope>NUCLEOTIDE SEQUENCE [LARGE SCALE GENOMIC DNA]</scope>
    <source>
        <tissue evidence="1">Seedling</tissue>
    </source>
</reference>
<dbReference type="InParanoid" id="A0A1D6KFH9"/>
<dbReference type="InterPro" id="IPR036396">
    <property type="entry name" value="Cyt_P450_sf"/>
</dbReference>
<dbReference type="GO" id="GO:0004497">
    <property type="term" value="F:monooxygenase activity"/>
    <property type="evidence" value="ECO:0007669"/>
    <property type="project" value="InterPro"/>
</dbReference>
<dbReference type="InterPro" id="IPR005541">
    <property type="entry name" value="KNOX2"/>
</dbReference>
<dbReference type="SMART" id="SM01256">
    <property type="entry name" value="KNOX2"/>
    <property type="match status" value="1"/>
</dbReference>
<evidence type="ECO:0000313" key="1">
    <source>
        <dbReference type="EMBL" id="ONM01870.1"/>
    </source>
</evidence>
<dbReference type="PANTHER" id="PTHR34708:SF1">
    <property type="entry name" value="OS08G0126400 PROTEIN"/>
    <property type="match status" value="1"/>
</dbReference>
<dbReference type="Pfam" id="PF03478">
    <property type="entry name" value="Beta-prop_KIB1-4"/>
    <property type="match status" value="1"/>
</dbReference>
<proteinExistence type="predicted"/>
<dbReference type="GO" id="GO:0005506">
    <property type="term" value="F:iron ion binding"/>
    <property type="evidence" value="ECO:0007669"/>
    <property type="project" value="InterPro"/>
</dbReference>
<accession>A0A1D6KFH9</accession>
<dbReference type="InterPro" id="IPR005174">
    <property type="entry name" value="KIB1-4_b-propeller"/>
</dbReference>
<name>A0A1D6KFH9_MAIZE</name>
<protein>
    <submittedName>
        <fullName evidence="1">Uncharacterized protein</fullName>
    </submittedName>
</protein>
<organism evidence="1">
    <name type="scientific">Zea mays</name>
    <name type="common">Maize</name>
    <dbReference type="NCBI Taxonomy" id="4577"/>
    <lineage>
        <taxon>Eukaryota</taxon>
        <taxon>Viridiplantae</taxon>
        <taxon>Streptophyta</taxon>
        <taxon>Embryophyta</taxon>
        <taxon>Tracheophyta</taxon>
        <taxon>Spermatophyta</taxon>
        <taxon>Magnoliopsida</taxon>
        <taxon>Liliopsida</taxon>
        <taxon>Poales</taxon>
        <taxon>Poaceae</taxon>
        <taxon>PACMAD clade</taxon>
        <taxon>Panicoideae</taxon>
        <taxon>Andropogonodae</taxon>
        <taxon>Andropogoneae</taxon>
        <taxon>Tripsacinae</taxon>
        <taxon>Zea</taxon>
    </lineage>
</organism>
<dbReference type="ExpressionAtlas" id="A0A1D6KFH9">
    <property type="expression patterns" value="baseline and differential"/>
</dbReference>
<dbReference type="GO" id="GO:0003677">
    <property type="term" value="F:DNA binding"/>
    <property type="evidence" value="ECO:0007669"/>
    <property type="project" value="InterPro"/>
</dbReference>
<dbReference type="PANTHER" id="PTHR34708">
    <property type="entry name" value="OS07G0440000 PROTEIN"/>
    <property type="match status" value="1"/>
</dbReference>
<dbReference type="Gene3D" id="1.10.630.10">
    <property type="entry name" value="Cytochrome P450"/>
    <property type="match status" value="1"/>
</dbReference>